<gene>
    <name evidence="1" type="ORF">LTRI10_LOCUS887</name>
</gene>
<evidence type="ECO:0000313" key="1">
    <source>
        <dbReference type="EMBL" id="CAL1352956.1"/>
    </source>
</evidence>
<dbReference type="EMBL" id="OZ034813">
    <property type="protein sequence ID" value="CAL1352956.1"/>
    <property type="molecule type" value="Genomic_DNA"/>
</dbReference>
<protein>
    <submittedName>
        <fullName evidence="1">Uncharacterized protein</fullName>
    </submittedName>
</protein>
<proteinExistence type="predicted"/>
<dbReference type="AlphaFoldDB" id="A0AAV2CAQ3"/>
<organism evidence="1 2">
    <name type="scientific">Linum trigynum</name>
    <dbReference type="NCBI Taxonomy" id="586398"/>
    <lineage>
        <taxon>Eukaryota</taxon>
        <taxon>Viridiplantae</taxon>
        <taxon>Streptophyta</taxon>
        <taxon>Embryophyta</taxon>
        <taxon>Tracheophyta</taxon>
        <taxon>Spermatophyta</taxon>
        <taxon>Magnoliopsida</taxon>
        <taxon>eudicotyledons</taxon>
        <taxon>Gunneridae</taxon>
        <taxon>Pentapetalae</taxon>
        <taxon>rosids</taxon>
        <taxon>fabids</taxon>
        <taxon>Malpighiales</taxon>
        <taxon>Linaceae</taxon>
        <taxon>Linum</taxon>
    </lineage>
</organism>
<dbReference type="Proteomes" id="UP001497516">
    <property type="component" value="Chromosome 1"/>
</dbReference>
<sequence>MPPVSLYRACNRRPGRGRRRNVRLSLRRIRVAAKSSGGRQLNDENGKEMKVEMLWWASLKRTEGRVSTFKSSLVDKVKLKSKTCEI</sequence>
<evidence type="ECO:0000313" key="2">
    <source>
        <dbReference type="Proteomes" id="UP001497516"/>
    </source>
</evidence>
<keyword evidence="2" id="KW-1185">Reference proteome</keyword>
<accession>A0AAV2CAQ3</accession>
<reference evidence="1 2" key="1">
    <citation type="submission" date="2024-04" db="EMBL/GenBank/DDBJ databases">
        <authorList>
            <person name="Fracassetti M."/>
        </authorList>
    </citation>
    <scope>NUCLEOTIDE SEQUENCE [LARGE SCALE GENOMIC DNA]</scope>
</reference>
<name>A0AAV2CAQ3_9ROSI</name>